<keyword evidence="1" id="KW-0808">Transferase</keyword>
<dbReference type="eggNOG" id="COG2172">
    <property type="taxonomic scope" value="Bacteria"/>
</dbReference>
<dbReference type="CDD" id="cd16936">
    <property type="entry name" value="HATPase_RsbW-like"/>
    <property type="match status" value="1"/>
</dbReference>
<dbReference type="Gene3D" id="3.30.565.10">
    <property type="entry name" value="Histidine kinase-like ATPase, C-terminal domain"/>
    <property type="match status" value="1"/>
</dbReference>
<feature type="region of interest" description="Disordered" evidence="2">
    <location>
        <begin position="145"/>
        <end position="196"/>
    </location>
</feature>
<protein>
    <submittedName>
        <fullName evidence="4">Regulatory protein</fullName>
    </submittedName>
</protein>
<evidence type="ECO:0000256" key="1">
    <source>
        <dbReference type="ARBA" id="ARBA00022527"/>
    </source>
</evidence>
<dbReference type="STRING" id="591159.SSQG_06070"/>
<evidence type="ECO:0000313" key="5">
    <source>
        <dbReference type="Proteomes" id="UP000004184"/>
    </source>
</evidence>
<dbReference type="Proteomes" id="UP000004184">
    <property type="component" value="Unassembled WGS sequence"/>
</dbReference>
<organism evidence="4 5">
    <name type="scientific">Streptomyces viridochromogenes (strain DSM 40736 / JCM 4977 / BCRC 1201 / Tue 494)</name>
    <dbReference type="NCBI Taxonomy" id="591159"/>
    <lineage>
        <taxon>Bacteria</taxon>
        <taxon>Bacillati</taxon>
        <taxon>Actinomycetota</taxon>
        <taxon>Actinomycetes</taxon>
        <taxon>Kitasatosporales</taxon>
        <taxon>Streptomycetaceae</taxon>
        <taxon>Streptomyces</taxon>
    </lineage>
</organism>
<feature type="compositionally biased region" description="Polar residues" evidence="2">
    <location>
        <begin position="184"/>
        <end position="196"/>
    </location>
</feature>
<dbReference type="InterPro" id="IPR036890">
    <property type="entry name" value="HATPase_C_sf"/>
</dbReference>
<dbReference type="EMBL" id="GG657757">
    <property type="protein sequence ID" value="EFL35552.1"/>
    <property type="molecule type" value="Genomic_DNA"/>
</dbReference>
<gene>
    <name evidence="4" type="ORF">SSQG_06070</name>
</gene>
<dbReference type="InterPro" id="IPR003594">
    <property type="entry name" value="HATPase_dom"/>
</dbReference>
<dbReference type="Pfam" id="PF13581">
    <property type="entry name" value="HATPase_c_2"/>
    <property type="match status" value="1"/>
</dbReference>
<dbReference type="GO" id="GO:0004674">
    <property type="term" value="F:protein serine/threonine kinase activity"/>
    <property type="evidence" value="ECO:0007669"/>
    <property type="project" value="UniProtKB-KW"/>
</dbReference>
<evidence type="ECO:0000313" key="4">
    <source>
        <dbReference type="EMBL" id="EFL35552.1"/>
    </source>
</evidence>
<dbReference type="PANTHER" id="PTHR35526">
    <property type="entry name" value="ANTI-SIGMA-F FACTOR RSBW-RELATED"/>
    <property type="match status" value="1"/>
</dbReference>
<keyword evidence="5" id="KW-1185">Reference proteome</keyword>
<dbReference type="AlphaFoldDB" id="D9X0G8"/>
<dbReference type="HOGENOM" id="CLU_090336_14_0_11"/>
<dbReference type="InterPro" id="IPR050267">
    <property type="entry name" value="Anti-sigma-factor_SerPK"/>
</dbReference>
<evidence type="ECO:0000256" key="2">
    <source>
        <dbReference type="SAM" id="MobiDB-lite"/>
    </source>
</evidence>
<name>D9X0G8_STRVT</name>
<dbReference type="PANTHER" id="PTHR35526:SF3">
    <property type="entry name" value="ANTI-SIGMA-F FACTOR RSBW"/>
    <property type="match status" value="1"/>
</dbReference>
<dbReference type="SUPFAM" id="SSF55874">
    <property type="entry name" value="ATPase domain of HSP90 chaperone/DNA topoisomerase II/histidine kinase"/>
    <property type="match status" value="1"/>
</dbReference>
<reference evidence="5" key="1">
    <citation type="submission" date="2009-02" db="EMBL/GenBank/DDBJ databases">
        <title>Annotation of Streptomyces viridochromogenes strain DSM 40736.</title>
        <authorList>
            <consortium name="The Broad Institute Genome Sequencing Platform"/>
            <consortium name="Broad Institute Microbial Sequencing Center"/>
            <person name="Fischbach M."/>
            <person name="Godfrey P."/>
            <person name="Ward D."/>
            <person name="Young S."/>
            <person name="Zeng Q."/>
            <person name="Koehrsen M."/>
            <person name="Alvarado L."/>
            <person name="Berlin A.M."/>
            <person name="Bochicchio J."/>
            <person name="Borenstein D."/>
            <person name="Chapman S.B."/>
            <person name="Chen Z."/>
            <person name="Engels R."/>
            <person name="Freedman E."/>
            <person name="Gellesch M."/>
            <person name="Goldberg J."/>
            <person name="Griggs A."/>
            <person name="Gujja S."/>
            <person name="Heilman E.R."/>
            <person name="Heiman D.I."/>
            <person name="Hepburn T.A."/>
            <person name="Howarth C."/>
            <person name="Jen D."/>
            <person name="Larson L."/>
            <person name="Lewis B."/>
            <person name="Mehta T."/>
            <person name="Park D."/>
            <person name="Pearson M."/>
            <person name="Richards J."/>
            <person name="Roberts A."/>
            <person name="Saif S."/>
            <person name="Shea T.D."/>
            <person name="Shenoy N."/>
            <person name="Sisk P."/>
            <person name="Stolte C."/>
            <person name="Sykes S.N."/>
            <person name="Thomson T."/>
            <person name="Walk T."/>
            <person name="White J."/>
            <person name="Yandava C."/>
            <person name="Straight P."/>
            <person name="Clardy J."/>
            <person name="Hung D."/>
            <person name="Kolter R."/>
            <person name="Mekalanos J."/>
            <person name="Walker S."/>
            <person name="Walsh C.T."/>
            <person name="Wieland-Brown L.C."/>
            <person name="Haas B."/>
            <person name="Nusbaum C."/>
            <person name="Birren B."/>
        </authorList>
    </citation>
    <scope>NUCLEOTIDE SEQUENCE [LARGE SCALE GENOMIC DNA]</scope>
    <source>
        <strain evidence="5">DSM 40736 / JCM 4977 / BCRC 1201 / Tue 494</strain>
    </source>
</reference>
<keyword evidence="1" id="KW-0723">Serine/threonine-protein kinase</keyword>
<keyword evidence="1" id="KW-0418">Kinase</keyword>
<accession>D9X0G8</accession>
<evidence type="ECO:0000259" key="3">
    <source>
        <dbReference type="Pfam" id="PF13581"/>
    </source>
</evidence>
<feature type="domain" description="Histidine kinase/HSP90-like ATPase" evidence="3">
    <location>
        <begin position="24"/>
        <end position="141"/>
    </location>
</feature>
<proteinExistence type="predicted"/>
<sequence>MNHATPQVGAPVATFTQLLSSTRRGARLARLLAVTELRSRGASHDLTERAELVVGELAANAVLHGRVPGRCFRLTLVLDPAAGRLRIEVSDARGDLRPLPRPTDTAPDPLPTGGRGLTLVTALADHWDCVPYPPSGKTVRAVLSCPRAKSPRTPRSPLRSGSDVPLRATAIPGLPSRRDLGTAPITSVSGRPSLTD</sequence>